<evidence type="ECO:0000259" key="7">
    <source>
        <dbReference type="Pfam" id="PF00460"/>
    </source>
</evidence>
<dbReference type="EMBL" id="CP002418">
    <property type="protein sequence ID" value="ADU43040.1"/>
    <property type="molecule type" value="Genomic_DNA"/>
</dbReference>
<keyword evidence="5" id="KW-0964">Secreted</keyword>
<dbReference type="GO" id="GO:0044780">
    <property type="term" value="P:bacterial-type flagellum assembly"/>
    <property type="evidence" value="ECO:0007669"/>
    <property type="project" value="InterPro"/>
</dbReference>
<dbReference type="SUPFAM" id="SSF64518">
    <property type="entry name" value="Phase 1 flagellin"/>
    <property type="match status" value="1"/>
</dbReference>
<dbReference type="NCBIfam" id="TIGR02492">
    <property type="entry name" value="flgK_ends"/>
    <property type="match status" value="1"/>
</dbReference>
<dbReference type="Proteomes" id="UP000001402">
    <property type="component" value="Chromosome"/>
</dbReference>
<dbReference type="InterPro" id="IPR002371">
    <property type="entry name" value="FlgK"/>
</dbReference>
<evidence type="ECO:0000256" key="2">
    <source>
        <dbReference type="ARBA" id="ARBA00004613"/>
    </source>
</evidence>
<accession>E6VHF1</accession>
<organism evidence="10 11">
    <name type="scientific">Rhodopseudomonas palustris (strain DX-1)</name>
    <dbReference type="NCBI Taxonomy" id="652103"/>
    <lineage>
        <taxon>Bacteria</taxon>
        <taxon>Pseudomonadati</taxon>
        <taxon>Pseudomonadota</taxon>
        <taxon>Alphaproteobacteria</taxon>
        <taxon>Hyphomicrobiales</taxon>
        <taxon>Nitrobacteraceae</taxon>
        <taxon>Rhodopseudomonas</taxon>
    </lineage>
</organism>
<comment type="similarity">
    <text evidence="3">Belongs to the flagella basal body rod proteins family.</text>
</comment>
<comment type="subcellular location">
    <subcellularLocation>
        <location evidence="1">Bacterial flagellum basal body</location>
    </subcellularLocation>
    <subcellularLocation>
        <location evidence="2">Secreted</location>
    </subcellularLocation>
</comment>
<gene>
    <name evidence="10" type="ordered locus">Rpdx1_1418</name>
</gene>
<keyword evidence="6" id="KW-0975">Bacterial flagellum</keyword>
<sequence>MSLGDALSIAMAGLRVNQASMSLVSSNVANAETPGYVRKTVNQGVTVSGQTGTGVQVNGINRQLDDYVLAQLRTEISGASYASLRSDFLGQLQGLFGDPNSTGTLESSFNGLTTAMQALATSPDSTSARIGVLNAAQALAAGLNAMSNGIQTLRSGCEAGLTDAVGTANNLLKQIATINTQIRTNPQGGTSTDAATAALLDQRDQAINQLSQLMDIRIVTNGANQVSVFTGSGVQLAGMEAATLSFEAQGTVNPGTTWSSNSMLSELGSVTVSYASGSTIDITSSLKSGKMAAYIELRDNTLVTAQTQLDQFAATLSSSLSDKTTAGTPVTSGASAGFALDLSGMKSGNTINIAYTDVATGLQHTVTVVRVDDPRLLPLPQTATNDPNDYVVGIDFSGVSGSVESQLNAALYGRNLQFTGTSPNINVLDNAGFSTVNSASVTTTVTGLAGGSVEVPLFNDNGSPYSGSINVAGNQMTGYAQRISVNADLVKDNSKLVVYSTSPATAAGDTARPDFMIKQMMNSKYYYSAATGIGSDTAPFKGSLQSYLQQFVSQQGSNAAAAKQLSEGQNVVLNTLQQKFSASSGVNMDEEMAHLLSLQNAYAANARVMSTINQMYQSLMQAI</sequence>
<reference evidence="10" key="1">
    <citation type="submission" date="2010-12" db="EMBL/GenBank/DDBJ databases">
        <title>Complete sequence of Rhodopseudomonas palustris DX-1.</title>
        <authorList>
            <consortium name="US DOE Joint Genome Institute"/>
            <person name="Lucas S."/>
            <person name="Copeland A."/>
            <person name="Lapidus A."/>
            <person name="Cheng J.-F."/>
            <person name="Goodwin L."/>
            <person name="Pitluck S."/>
            <person name="Misra M."/>
            <person name="Chertkov O."/>
            <person name="Detter J.C."/>
            <person name="Han C."/>
            <person name="Tapia R."/>
            <person name="Land M."/>
            <person name="Hauser L."/>
            <person name="Kyrpides N."/>
            <person name="Ivanova N."/>
            <person name="Ovchinnikova G."/>
            <person name="Logan B."/>
            <person name="Oda Y."/>
            <person name="Harwood C."/>
            <person name="Woyke T."/>
        </authorList>
    </citation>
    <scope>NUCLEOTIDE SEQUENCE [LARGE SCALE GENOMIC DNA]</scope>
    <source>
        <strain evidence="10">DX-1</strain>
    </source>
</reference>
<feature type="domain" description="Flagellar basal-body/hook protein C-terminal" evidence="8">
    <location>
        <begin position="577"/>
        <end position="621"/>
    </location>
</feature>
<dbReference type="STRING" id="652103.Rpdx1_1418"/>
<evidence type="ECO:0000313" key="10">
    <source>
        <dbReference type="EMBL" id="ADU43040.1"/>
    </source>
</evidence>
<dbReference type="GO" id="GO:0009424">
    <property type="term" value="C:bacterial-type flagellum hook"/>
    <property type="evidence" value="ECO:0007669"/>
    <property type="project" value="InterPro"/>
</dbReference>
<evidence type="ECO:0000256" key="6">
    <source>
        <dbReference type="ARBA" id="ARBA00023143"/>
    </source>
</evidence>
<keyword evidence="10" id="KW-0282">Flagellum</keyword>
<dbReference type="eggNOG" id="COG4786">
    <property type="taxonomic scope" value="Bacteria"/>
</dbReference>
<dbReference type="eggNOG" id="COG1256">
    <property type="taxonomic scope" value="Bacteria"/>
</dbReference>
<feature type="domain" description="Flagellar basal body rod protein N-terminal" evidence="7">
    <location>
        <begin position="8"/>
        <end position="36"/>
    </location>
</feature>
<dbReference type="BioCyc" id="RPAL652103:RPDX1_RS07000-MONOMER"/>
<dbReference type="GO" id="GO:0005198">
    <property type="term" value="F:structural molecule activity"/>
    <property type="evidence" value="ECO:0007669"/>
    <property type="project" value="InterPro"/>
</dbReference>
<dbReference type="InterPro" id="IPR010930">
    <property type="entry name" value="Flg_bb/hook_C_dom"/>
</dbReference>
<protein>
    <recommendedName>
        <fullName evidence="4">Flagellar hook-associated protein 1</fullName>
    </recommendedName>
</protein>
<dbReference type="InterPro" id="IPR001444">
    <property type="entry name" value="Flag_bb_rod_N"/>
</dbReference>
<dbReference type="GO" id="GO:0005576">
    <property type="term" value="C:extracellular region"/>
    <property type="evidence" value="ECO:0007669"/>
    <property type="project" value="UniProtKB-SubCell"/>
</dbReference>
<evidence type="ECO:0000259" key="9">
    <source>
        <dbReference type="Pfam" id="PF22638"/>
    </source>
</evidence>
<keyword evidence="10" id="KW-0966">Cell projection</keyword>
<evidence type="ECO:0000256" key="4">
    <source>
        <dbReference type="ARBA" id="ARBA00016244"/>
    </source>
</evidence>
<evidence type="ECO:0000313" key="11">
    <source>
        <dbReference type="Proteomes" id="UP000001402"/>
    </source>
</evidence>
<proteinExistence type="inferred from homology"/>
<evidence type="ECO:0000256" key="1">
    <source>
        <dbReference type="ARBA" id="ARBA00004117"/>
    </source>
</evidence>
<dbReference type="Pfam" id="PF22638">
    <property type="entry name" value="FlgK_D1"/>
    <property type="match status" value="1"/>
</dbReference>
<dbReference type="OrthoDB" id="7181295at2"/>
<dbReference type="AlphaFoldDB" id="E6VHF1"/>
<evidence type="ECO:0000259" key="8">
    <source>
        <dbReference type="Pfam" id="PF06429"/>
    </source>
</evidence>
<evidence type="ECO:0000256" key="5">
    <source>
        <dbReference type="ARBA" id="ARBA00022525"/>
    </source>
</evidence>
<dbReference type="HOGENOM" id="CLU_012762_3_1_5"/>
<name>E6VHF1_RHOPX</name>
<feature type="domain" description="Flagellar hook-associated protein FlgK helical" evidence="9">
    <location>
        <begin position="89"/>
        <end position="330"/>
    </location>
</feature>
<dbReference type="KEGG" id="rpx:Rpdx1_1418"/>
<dbReference type="PANTHER" id="PTHR30033">
    <property type="entry name" value="FLAGELLAR HOOK-ASSOCIATED PROTEIN 1"/>
    <property type="match status" value="1"/>
</dbReference>
<dbReference type="PANTHER" id="PTHR30033:SF1">
    <property type="entry name" value="FLAGELLAR HOOK-ASSOCIATED PROTEIN 1"/>
    <property type="match status" value="1"/>
</dbReference>
<dbReference type="GO" id="GO:0009425">
    <property type="term" value="C:bacterial-type flagellum basal body"/>
    <property type="evidence" value="ECO:0007669"/>
    <property type="project" value="UniProtKB-SubCell"/>
</dbReference>
<dbReference type="Pfam" id="PF06429">
    <property type="entry name" value="Flg_bbr_C"/>
    <property type="match status" value="1"/>
</dbReference>
<keyword evidence="10" id="KW-0969">Cilium</keyword>
<dbReference type="Pfam" id="PF00460">
    <property type="entry name" value="Flg_bb_rod"/>
    <property type="match status" value="1"/>
</dbReference>
<dbReference type="InterPro" id="IPR053927">
    <property type="entry name" value="FlgK_helical"/>
</dbReference>
<evidence type="ECO:0000256" key="3">
    <source>
        <dbReference type="ARBA" id="ARBA00009677"/>
    </source>
</evidence>